<dbReference type="PANTHER" id="PTHR24104">
    <property type="entry name" value="E3 UBIQUITIN-PROTEIN LIGASE NHLRC1-RELATED"/>
    <property type="match status" value="1"/>
</dbReference>
<feature type="compositionally biased region" description="Basic and acidic residues" evidence="8">
    <location>
        <begin position="902"/>
        <end position="944"/>
    </location>
</feature>
<dbReference type="RefSeq" id="XP_014477976.1">
    <property type="nucleotide sequence ID" value="XM_014622490.1"/>
</dbReference>
<evidence type="ECO:0000256" key="4">
    <source>
        <dbReference type="ARBA" id="ARBA00022833"/>
    </source>
</evidence>
<dbReference type="CDD" id="cd16524">
    <property type="entry name" value="RING-HC_NHL-1-like"/>
    <property type="match status" value="1"/>
</dbReference>
<dbReference type="KEGG" id="dqu:106746194"/>
<proteinExistence type="predicted"/>
<feature type="compositionally biased region" description="Gly residues" evidence="8">
    <location>
        <begin position="745"/>
        <end position="759"/>
    </location>
</feature>
<evidence type="ECO:0000256" key="6">
    <source>
        <dbReference type="PROSITE-ProRule" id="PRU00504"/>
    </source>
</evidence>
<protein>
    <submittedName>
        <fullName evidence="11 12">Serine-rich adhesin for platelets isoform X1</fullName>
    </submittedName>
</protein>
<evidence type="ECO:0000313" key="13">
    <source>
        <dbReference type="RefSeq" id="XP_014477974.1"/>
    </source>
</evidence>
<feature type="compositionally biased region" description="Basic and acidic residues" evidence="8">
    <location>
        <begin position="369"/>
        <end position="403"/>
    </location>
</feature>
<dbReference type="InterPro" id="IPR001841">
    <property type="entry name" value="Znf_RING"/>
</dbReference>
<dbReference type="SMART" id="SM00184">
    <property type="entry name" value="RING"/>
    <property type="match status" value="1"/>
</dbReference>
<evidence type="ECO:0000256" key="1">
    <source>
        <dbReference type="ARBA" id="ARBA00022723"/>
    </source>
</evidence>
<dbReference type="SUPFAM" id="SSF57850">
    <property type="entry name" value="RING/U-box"/>
    <property type="match status" value="1"/>
</dbReference>
<feature type="compositionally biased region" description="Acidic residues" evidence="8">
    <location>
        <begin position="1258"/>
        <end position="1276"/>
    </location>
</feature>
<dbReference type="FunFam" id="2.120.10.30:FF:000013">
    <property type="entry name" value="E3 ubiquitin-protein ligase TRIM71"/>
    <property type="match status" value="2"/>
</dbReference>
<dbReference type="GO" id="GO:0008270">
    <property type="term" value="F:zinc ion binding"/>
    <property type="evidence" value="ECO:0007669"/>
    <property type="project" value="UniProtKB-KW"/>
</dbReference>
<dbReference type="GeneID" id="106746194"/>
<feature type="coiled-coil region" evidence="7">
    <location>
        <begin position="201"/>
        <end position="228"/>
    </location>
</feature>
<feature type="compositionally biased region" description="Low complexity" evidence="8">
    <location>
        <begin position="1562"/>
        <end position="1573"/>
    </location>
</feature>
<dbReference type="FunFam" id="2.120.10.30:FF:000037">
    <property type="entry name" value="Uncharacterized protein, isoform E"/>
    <property type="match status" value="1"/>
</dbReference>
<feature type="region of interest" description="Disordered" evidence="8">
    <location>
        <begin position="1376"/>
        <end position="1587"/>
    </location>
</feature>
<evidence type="ECO:0000313" key="12">
    <source>
        <dbReference type="RefSeq" id="XP_014477973.1"/>
    </source>
</evidence>
<keyword evidence="2" id="KW-0677">Repeat</keyword>
<dbReference type="RefSeq" id="XP_014477972.1">
    <property type="nucleotide sequence ID" value="XM_014622486.1"/>
</dbReference>
<dbReference type="SUPFAM" id="SSF101898">
    <property type="entry name" value="NHL repeat"/>
    <property type="match status" value="1"/>
</dbReference>
<dbReference type="CDD" id="cd14954">
    <property type="entry name" value="NHL_TRIM71_like"/>
    <property type="match status" value="1"/>
</dbReference>
<evidence type="ECO:0000313" key="16">
    <source>
        <dbReference type="RefSeq" id="XP_014477977.1"/>
    </source>
</evidence>
<dbReference type="InterPro" id="IPR050952">
    <property type="entry name" value="TRIM-NHL_E3_ligases"/>
</dbReference>
<feature type="compositionally biased region" description="Basic and acidic residues" evidence="8">
    <location>
        <begin position="634"/>
        <end position="644"/>
    </location>
</feature>
<reference evidence="11 12" key="1">
    <citation type="submission" date="2025-04" db="UniProtKB">
        <authorList>
            <consortium name="RefSeq"/>
        </authorList>
    </citation>
    <scope>IDENTIFICATION</scope>
</reference>
<dbReference type="Proteomes" id="UP000515204">
    <property type="component" value="Unplaced"/>
</dbReference>
<feature type="repeat" description="NHL" evidence="6">
    <location>
        <begin position="1739"/>
        <end position="1782"/>
    </location>
</feature>
<feature type="repeat" description="NHL" evidence="6">
    <location>
        <begin position="1598"/>
        <end position="1641"/>
    </location>
</feature>
<dbReference type="Gene3D" id="3.30.40.10">
    <property type="entry name" value="Zinc/RING finger domain, C3HC4 (zinc finger)"/>
    <property type="match status" value="1"/>
</dbReference>
<dbReference type="RefSeq" id="XP_014477977.1">
    <property type="nucleotide sequence ID" value="XM_014622491.1"/>
</dbReference>
<evidence type="ECO:0000256" key="8">
    <source>
        <dbReference type="SAM" id="MobiDB-lite"/>
    </source>
</evidence>
<dbReference type="PROSITE" id="PS51125">
    <property type="entry name" value="NHL"/>
    <property type="match status" value="6"/>
</dbReference>
<feature type="repeat" description="NHL" evidence="6">
    <location>
        <begin position="1645"/>
        <end position="1688"/>
    </location>
</feature>
<feature type="compositionally biased region" description="Basic and acidic residues" evidence="8">
    <location>
        <begin position="1017"/>
        <end position="1030"/>
    </location>
</feature>
<feature type="repeat" description="NHL" evidence="6">
    <location>
        <begin position="1833"/>
        <end position="1873"/>
    </location>
</feature>
<dbReference type="RefSeq" id="XP_014477974.1">
    <property type="nucleotide sequence ID" value="XM_014622488.1"/>
</dbReference>
<evidence type="ECO:0000313" key="11">
    <source>
        <dbReference type="RefSeq" id="XP_014477972.1"/>
    </source>
</evidence>
<feature type="compositionally biased region" description="Polar residues" evidence="8">
    <location>
        <begin position="601"/>
        <end position="614"/>
    </location>
</feature>
<feature type="compositionally biased region" description="Polar residues" evidence="8">
    <location>
        <begin position="677"/>
        <end position="686"/>
    </location>
</feature>
<feature type="compositionally biased region" description="Basic and acidic residues" evidence="8">
    <location>
        <begin position="429"/>
        <end position="440"/>
    </location>
</feature>
<feature type="compositionally biased region" description="Basic and acidic residues" evidence="8">
    <location>
        <begin position="1478"/>
        <end position="1495"/>
    </location>
</feature>
<feature type="compositionally biased region" description="Low complexity" evidence="8">
    <location>
        <begin position="1044"/>
        <end position="1055"/>
    </location>
</feature>
<keyword evidence="1" id="KW-0479">Metal-binding</keyword>
<dbReference type="Pfam" id="PF00097">
    <property type="entry name" value="zf-C3HC4"/>
    <property type="match status" value="1"/>
</dbReference>
<feature type="compositionally biased region" description="Acidic residues" evidence="8">
    <location>
        <begin position="1031"/>
        <end position="1043"/>
    </location>
</feature>
<feature type="compositionally biased region" description="Basic and acidic residues" evidence="8">
    <location>
        <begin position="1073"/>
        <end position="1094"/>
    </location>
</feature>
<feature type="region of interest" description="Disordered" evidence="8">
    <location>
        <begin position="429"/>
        <end position="761"/>
    </location>
</feature>
<feature type="region of interest" description="Disordered" evidence="8">
    <location>
        <begin position="1116"/>
        <end position="1333"/>
    </location>
</feature>
<evidence type="ECO:0000313" key="14">
    <source>
        <dbReference type="RefSeq" id="XP_014477975.1"/>
    </source>
</evidence>
<dbReference type="InterPro" id="IPR018957">
    <property type="entry name" value="Znf_C3HC4_RING-type"/>
</dbReference>
<feature type="compositionally biased region" description="Basic and acidic residues" evidence="8">
    <location>
        <begin position="1385"/>
        <end position="1403"/>
    </location>
</feature>
<feature type="region of interest" description="Disordered" evidence="8">
    <location>
        <begin position="833"/>
        <end position="1094"/>
    </location>
</feature>
<feature type="compositionally biased region" description="Low complexity" evidence="8">
    <location>
        <begin position="979"/>
        <end position="993"/>
    </location>
</feature>
<dbReference type="PROSITE" id="PS50089">
    <property type="entry name" value="ZF_RING_2"/>
    <property type="match status" value="1"/>
</dbReference>
<dbReference type="RefSeq" id="XP_014477973.1">
    <property type="nucleotide sequence ID" value="XM_014622487.1"/>
</dbReference>
<feature type="compositionally biased region" description="Basic residues" evidence="8">
    <location>
        <begin position="1422"/>
        <end position="1431"/>
    </location>
</feature>
<feature type="compositionally biased region" description="Polar residues" evidence="8">
    <location>
        <begin position="840"/>
        <end position="849"/>
    </location>
</feature>
<dbReference type="InterPro" id="IPR011042">
    <property type="entry name" value="6-blade_b-propeller_TolB-like"/>
</dbReference>
<dbReference type="Pfam" id="PF01436">
    <property type="entry name" value="NHL"/>
    <property type="match status" value="6"/>
</dbReference>
<feature type="compositionally biased region" description="Low complexity" evidence="8">
    <location>
        <begin position="1520"/>
        <end position="1545"/>
    </location>
</feature>
<sequence length="1873" mass="204219">MEQFEQLLTCAICLDRYRNPKLLPCQHSFCMEPCMDGLVDYVRRQVKCPECRAEHRIPYQGVQAFPTNVTLQRFLELHIEITGELPDPTSGQTMERCGVCSEKSYCALCVHCEKKCCPECKDAHMDILRREITRINSQVRRGLHRLQDALALVEKNTLGLQTNCASVAEEVDEIYRRLSKALKDRTEHLRNEVDRYLGAELRGLIQLKENLELEIANIQSNCDLAEAHINENVPWDDAELLDTKELFLRTVEFIRNFEYEAGDYSRRVRFVMAHDPNQLVLHVAGYGELNIKPESGSGGLLGSSSCLAPPGGSPGLMRSKSDHRLASQYRQQEEERLARNRYVPEYEYDAPEYEVPRNKSRYRSRFMRHRDGDDSDGDSRSTVRFTSSREEPSALRERVLDTEDAARGPLSGIFRLTDSPRVMKKLQECERAGKRKKEEPASQQTVVQQPQPPKPQVQVRKVPSAMARQTSEDDEISRIKKQNKNAAAATHTDTVEERQPTAPAPPVHPPPRELPEREVEEPVRRPAIARRTSAETHAPPAARSASSDSSTGSESSTGSGIRNTGAPFTAEEMKQKYLSRAPPTNTTTTLSTGPSVTSTTGRESNISAATTRPFQSRFLGAGNRAAPPPPIQTPREEPAPKKKEEEEDDDEETSSSSEETESDTEESETDVHPPNAVPSSTSSVPQDRQRNESAMARTDIGPLLARSAEARRGSKEDSPSTRYSSPRGSPAHSVTSPTMTTMTSPGGGGGGGIGGGVGVGVATSTATPGGYTSRTFSDGTDVRSAGRVEDDIVIAATTTTTTTITATTTTTTTTTTIADYAFNADYGDALRQVIPPPTNTTPQTDGITDTDNKSTTSSSSHLAISPESLMEGSRGSRVASVAEDDALVDGRSGNDEVSLVSGRDRHESVATDDDSATRTRDTVMPEKRESEDTPVRAPLEDDVRNASVVERSASDLSSLSAETIDQSRGRSKSKDSRGVSESSSSVSGRTMSDSESESDSESDSEDEEVEEDDESRDENCNLKKEKKEERGDSDDASDTESEDSSSSSDTDGEATVLSVSSNTRADSSLTQSDDVRYERDLKRRSASIIDERSIEEMFDDNGWVITEQDLQADVRTVSGFGSASDPIDRPADQRQTEDTAGDEPSDAAGTRPEDELIPKIAESGLDVKIAPSSEQRAPEETLLPRSRVYRQSSLGKNGWLVSDESESESDRATSPTEAPSDVVDAKIGGVAGPIEGEVVRETGGGNIDDNGWVILEGGNDEDDEDDDEDDDVVGEDAGDRSAESTTSATRSQTTDLVTKSNIENGALLANATQSKGTESPGEHEGTPGTNISIPMQMDASRICGEKCDASVDADGCTRPWSWDRIRSMAVSFLNKSRSQAAMMASRERERERDRERERERDAEVDMDSPLSTRSRYAALKERRQRLARSRSSHNFGGDDLDLDEEPPSPTTQSPNAYLAAKYGAGSELARSRSTHALKSREPSPERDRPGTEKDGAALSSWARYLKNKYGNRTTKDKEPPSSSSTIPSSSTSSASRRLSLGLPLRHTGQTSFESSDDDQKNPSGSPTSPTAAPVIPAAAGSSTSNGRRSHYLLKRRQLFKFGMRGSEAGCFTWPRGLAVGPDNSIVVADSSNHRVQVFDGNGNFMKEFGTYGSGEGEFDCLAGVAVNRIGQYIIADRYNHRIQVLDPSGRFLRAFGSQGTADGRFNYPWGITTDALGFIYVCDKENHRVQVFQSDGTFVGKFGSCGSGRGQLEHPHYIAVSNTNRVIVSDGNNHRVQIFDVNGRVLTSFGSEGSEDGQFKFPRGVAVDDQGYIVVADSGNNRIQIFSPEGAFLKSFGCWGSGDGEFKGLEGVAVTSTGNIVVCDRENHRVQVF</sequence>
<feature type="region of interest" description="Disordered" evidence="8">
    <location>
        <begin position="302"/>
        <end position="327"/>
    </location>
</feature>
<keyword evidence="7" id="KW-0175">Coiled coil</keyword>
<feature type="compositionally biased region" description="Acidic residues" evidence="8">
    <location>
        <begin position="645"/>
        <end position="668"/>
    </location>
</feature>
<feature type="compositionally biased region" description="Low complexity" evidence="8">
    <location>
        <begin position="541"/>
        <end position="560"/>
    </location>
</feature>
<dbReference type="GO" id="GO:0005634">
    <property type="term" value="C:nucleus"/>
    <property type="evidence" value="ECO:0007669"/>
    <property type="project" value="UniProtKB-ARBA"/>
</dbReference>
<dbReference type="OrthoDB" id="342730at2759"/>
<evidence type="ECO:0000313" key="10">
    <source>
        <dbReference type="Proteomes" id="UP000515204"/>
    </source>
</evidence>
<evidence type="ECO:0000256" key="5">
    <source>
        <dbReference type="PROSITE-ProRule" id="PRU00175"/>
    </source>
</evidence>
<feature type="compositionally biased region" description="Acidic residues" evidence="8">
    <location>
        <begin position="994"/>
        <end position="1016"/>
    </location>
</feature>
<dbReference type="GO" id="GO:0061630">
    <property type="term" value="F:ubiquitin protein ligase activity"/>
    <property type="evidence" value="ECO:0007669"/>
    <property type="project" value="TreeGrafter"/>
</dbReference>
<dbReference type="CTD" id="37190"/>
<feature type="compositionally biased region" description="Low complexity" evidence="8">
    <location>
        <begin position="733"/>
        <end position="744"/>
    </location>
</feature>
<feature type="compositionally biased region" description="Polar residues" evidence="8">
    <location>
        <begin position="954"/>
        <end position="964"/>
    </location>
</feature>
<evidence type="ECO:0000256" key="3">
    <source>
        <dbReference type="ARBA" id="ARBA00022771"/>
    </source>
</evidence>
<feature type="compositionally biased region" description="Basic and acidic residues" evidence="8">
    <location>
        <begin position="1126"/>
        <end position="1137"/>
    </location>
</feature>
<dbReference type="InterPro" id="IPR013083">
    <property type="entry name" value="Znf_RING/FYVE/PHD"/>
</dbReference>
<feature type="region of interest" description="Disordered" evidence="8">
    <location>
        <begin position="367"/>
        <end position="403"/>
    </location>
</feature>
<feature type="compositionally biased region" description="Polar residues" evidence="8">
    <location>
        <begin position="1057"/>
        <end position="1072"/>
    </location>
</feature>
<dbReference type="PANTHER" id="PTHR24104:SF47">
    <property type="entry name" value="E3 UBIQUITIN-PROTEIN LIGASE NHLRC1"/>
    <property type="match status" value="1"/>
</dbReference>
<feature type="repeat" description="NHL" evidence="6">
    <location>
        <begin position="1695"/>
        <end position="1735"/>
    </location>
</feature>
<feature type="compositionally biased region" description="Low complexity" evidence="8">
    <location>
        <begin position="1283"/>
        <end position="1294"/>
    </location>
</feature>
<dbReference type="GO" id="GO:0000209">
    <property type="term" value="P:protein polyubiquitination"/>
    <property type="evidence" value="ECO:0007669"/>
    <property type="project" value="TreeGrafter"/>
</dbReference>
<accession>A0A6P3XIF0</accession>
<evidence type="ECO:0000313" key="15">
    <source>
        <dbReference type="RefSeq" id="XP_014477976.1"/>
    </source>
</evidence>
<feature type="repeat" description="NHL" evidence="6">
    <location>
        <begin position="1786"/>
        <end position="1829"/>
    </location>
</feature>
<feature type="compositionally biased region" description="Basic and acidic residues" evidence="8">
    <location>
        <begin position="510"/>
        <end position="524"/>
    </location>
</feature>
<feature type="compositionally biased region" description="Basic and acidic residues" evidence="8">
    <location>
        <begin position="708"/>
        <end position="719"/>
    </location>
</feature>
<keyword evidence="3 5" id="KW-0863">Zinc-finger</keyword>
<dbReference type="Gene3D" id="2.120.10.30">
    <property type="entry name" value="TolB, C-terminal domain"/>
    <property type="match status" value="3"/>
</dbReference>
<name>A0A6P3XIF0_DINQU</name>
<dbReference type="InterPro" id="IPR001258">
    <property type="entry name" value="NHL_repeat"/>
</dbReference>
<keyword evidence="4" id="KW-0862">Zinc</keyword>
<feature type="compositionally biased region" description="Basic and acidic residues" evidence="8">
    <location>
        <begin position="965"/>
        <end position="978"/>
    </location>
</feature>
<feature type="compositionally biased region" description="Low complexity" evidence="8">
    <location>
        <begin position="582"/>
        <end position="600"/>
    </location>
</feature>
<dbReference type="FunFam" id="3.30.40.10:FF:000185">
    <property type="entry name" value="RING finger protein nhl-1"/>
    <property type="match status" value="1"/>
</dbReference>
<dbReference type="GO" id="GO:0043161">
    <property type="term" value="P:proteasome-mediated ubiquitin-dependent protein catabolic process"/>
    <property type="evidence" value="ECO:0007669"/>
    <property type="project" value="TreeGrafter"/>
</dbReference>
<evidence type="ECO:0000259" key="9">
    <source>
        <dbReference type="PROSITE" id="PS50089"/>
    </source>
</evidence>
<feature type="domain" description="RING-type" evidence="9">
    <location>
        <begin position="10"/>
        <end position="52"/>
    </location>
</feature>
<dbReference type="RefSeq" id="XP_014477975.1">
    <property type="nucleotide sequence ID" value="XM_014622489.1"/>
</dbReference>
<gene>
    <name evidence="11 12 13 14 15 16" type="primary">LOC106746194</name>
</gene>
<keyword evidence="10" id="KW-1185">Reference proteome</keyword>
<evidence type="ECO:0000256" key="7">
    <source>
        <dbReference type="SAM" id="Coils"/>
    </source>
</evidence>
<evidence type="ECO:0000256" key="2">
    <source>
        <dbReference type="ARBA" id="ARBA00022737"/>
    </source>
</evidence>
<organism evidence="10 16">
    <name type="scientific">Dinoponera quadriceps</name>
    <name type="common">South American ant</name>
    <dbReference type="NCBI Taxonomy" id="609295"/>
    <lineage>
        <taxon>Eukaryota</taxon>
        <taxon>Metazoa</taxon>
        <taxon>Ecdysozoa</taxon>
        <taxon>Arthropoda</taxon>
        <taxon>Hexapoda</taxon>
        <taxon>Insecta</taxon>
        <taxon>Pterygota</taxon>
        <taxon>Neoptera</taxon>
        <taxon>Endopterygota</taxon>
        <taxon>Hymenoptera</taxon>
        <taxon>Apocrita</taxon>
        <taxon>Aculeata</taxon>
        <taxon>Formicoidea</taxon>
        <taxon>Formicidae</taxon>
        <taxon>Ponerinae</taxon>
        <taxon>Ponerini</taxon>
        <taxon>Dinoponera</taxon>
    </lineage>
</organism>